<comment type="subcellular location">
    <subcellularLocation>
        <location evidence="1">Cell membrane</location>
        <topology evidence="1">Lipid-anchor</topology>
        <topology evidence="1">GPI-anchor</topology>
    </subcellularLocation>
</comment>
<proteinExistence type="predicted"/>
<keyword evidence="10" id="KW-1185">Reference proteome</keyword>
<dbReference type="GO" id="GO:0005975">
    <property type="term" value="P:carbohydrate metabolic process"/>
    <property type="evidence" value="ECO:0007669"/>
    <property type="project" value="InterPro"/>
</dbReference>
<comment type="caution">
    <text evidence="9">The sequence shown here is derived from an EMBL/GenBank/DDBJ whole genome shotgun (WGS) entry which is preliminary data.</text>
</comment>
<dbReference type="InterPro" id="IPR002509">
    <property type="entry name" value="NODB_dom"/>
</dbReference>
<keyword evidence="3" id="KW-0336">GPI-anchor</keyword>
<reference evidence="9 10" key="1">
    <citation type="submission" date="2016-07" db="EMBL/GenBank/DDBJ databases">
        <title>Pervasive Adenine N6-methylation of Active Genes in Fungi.</title>
        <authorList>
            <consortium name="DOE Joint Genome Institute"/>
            <person name="Mondo S.J."/>
            <person name="Dannebaum R.O."/>
            <person name="Kuo R.C."/>
            <person name="Labutti K."/>
            <person name="Haridas S."/>
            <person name="Kuo A."/>
            <person name="Salamov A."/>
            <person name="Ahrendt S.R."/>
            <person name="Lipzen A."/>
            <person name="Sullivan W."/>
            <person name="Andreopoulos W.B."/>
            <person name="Clum A."/>
            <person name="Lindquist E."/>
            <person name="Daum C."/>
            <person name="Ramamoorthy G.K."/>
            <person name="Gryganskyi A."/>
            <person name="Culley D."/>
            <person name="Magnuson J.K."/>
            <person name="James T.Y."/>
            <person name="O'Malley M.A."/>
            <person name="Stajich J.E."/>
            <person name="Spatafora J.W."/>
            <person name="Visel A."/>
            <person name="Grigoriev I.V."/>
        </authorList>
    </citation>
    <scope>NUCLEOTIDE SEQUENCE [LARGE SCALE GENOMIC DNA]</scope>
    <source>
        <strain evidence="9 10">68-887.2</strain>
    </source>
</reference>
<gene>
    <name evidence="9" type="ORF">BCR39DRAFT_472288</name>
</gene>
<dbReference type="EMBL" id="MCFC01000067">
    <property type="protein sequence ID" value="ORY24446.1"/>
    <property type="molecule type" value="Genomic_DNA"/>
</dbReference>
<keyword evidence="5" id="KW-0325">Glycoprotein</keyword>
<feature type="domain" description="NodB homology" evidence="8">
    <location>
        <begin position="73"/>
        <end position="305"/>
    </location>
</feature>
<evidence type="ECO:0000256" key="5">
    <source>
        <dbReference type="ARBA" id="ARBA00023180"/>
    </source>
</evidence>
<keyword evidence="4" id="KW-0472">Membrane</keyword>
<dbReference type="Gene3D" id="3.20.20.370">
    <property type="entry name" value="Glycoside hydrolase/deacetylase"/>
    <property type="match status" value="1"/>
</dbReference>
<accession>A0A1Y2APM6</accession>
<evidence type="ECO:0000256" key="4">
    <source>
        <dbReference type="ARBA" id="ARBA00023136"/>
    </source>
</evidence>
<organism evidence="9 10">
    <name type="scientific">Naematelia encephala</name>
    <dbReference type="NCBI Taxonomy" id="71784"/>
    <lineage>
        <taxon>Eukaryota</taxon>
        <taxon>Fungi</taxon>
        <taxon>Dikarya</taxon>
        <taxon>Basidiomycota</taxon>
        <taxon>Agaricomycotina</taxon>
        <taxon>Tremellomycetes</taxon>
        <taxon>Tremellales</taxon>
        <taxon>Naemateliaceae</taxon>
        <taxon>Naematelia</taxon>
    </lineage>
</organism>
<sequence>MTFTEYTHERPLFGYELSPPDPKWPGGAKLAVTFVIEYTEGGEKSVEYGDDSSEGNTLHNELLVDISRKARDDMGESEWEYGPRAGLPRLLKMFKKYGVSGTINVVTSALEKSPYWAKSVRESGWELSCAGKRWIDYMHVDPATEAEHLSEAIKSIQDFKGEKSAPTGFCIGRRSNYSQRLYAQAAKEAGVPLLYSSDSFADELPFWLTSPLATPEEDEGLLIVPTTIDTSDVRFNVSGQGFATGADYLQYLTDTFKYMYAEGESGIGRMMVITLHPKIVGHGSRAYYLEQFVKFVTEQQGVWVAPRAEIAKHWRANFPYSPSVAHDKVTIVKNVNPYNPLSKPLDAAKQAVAPTWKQFLPPRDFTGYGLESPAGDVWPNGAKIAVSFVLNCTLR</sequence>
<evidence type="ECO:0000256" key="6">
    <source>
        <dbReference type="ARBA" id="ARBA00023288"/>
    </source>
</evidence>
<evidence type="ECO:0000259" key="8">
    <source>
        <dbReference type="PROSITE" id="PS51677"/>
    </source>
</evidence>
<evidence type="ECO:0000313" key="10">
    <source>
        <dbReference type="Proteomes" id="UP000193986"/>
    </source>
</evidence>
<dbReference type="Proteomes" id="UP000193986">
    <property type="component" value="Unassembled WGS sequence"/>
</dbReference>
<dbReference type="PANTHER" id="PTHR43123">
    <property type="entry name" value="POLYSACCHARIDE DEACETYLASE-RELATED"/>
    <property type="match status" value="1"/>
</dbReference>
<dbReference type="GO" id="GO:0016810">
    <property type="term" value="F:hydrolase activity, acting on carbon-nitrogen (but not peptide) bonds"/>
    <property type="evidence" value="ECO:0007669"/>
    <property type="project" value="InterPro"/>
</dbReference>
<dbReference type="OrthoDB" id="9970124at2759"/>
<evidence type="ECO:0000256" key="1">
    <source>
        <dbReference type="ARBA" id="ARBA00004609"/>
    </source>
</evidence>
<dbReference type="SUPFAM" id="SSF88713">
    <property type="entry name" value="Glycoside hydrolase/deacetylase"/>
    <property type="match status" value="1"/>
</dbReference>
<evidence type="ECO:0000256" key="7">
    <source>
        <dbReference type="ARBA" id="ARBA00023316"/>
    </source>
</evidence>
<dbReference type="InterPro" id="IPR011330">
    <property type="entry name" value="Glyco_hydro/deAcase_b/a-brl"/>
</dbReference>
<evidence type="ECO:0000256" key="2">
    <source>
        <dbReference type="ARBA" id="ARBA00022475"/>
    </source>
</evidence>
<dbReference type="InParanoid" id="A0A1Y2APM6"/>
<dbReference type="GO" id="GO:0005886">
    <property type="term" value="C:plasma membrane"/>
    <property type="evidence" value="ECO:0007669"/>
    <property type="project" value="UniProtKB-SubCell"/>
</dbReference>
<keyword evidence="6" id="KW-0449">Lipoprotein</keyword>
<name>A0A1Y2APM6_9TREE</name>
<dbReference type="STRING" id="71784.A0A1Y2APM6"/>
<keyword evidence="2" id="KW-1003">Cell membrane</keyword>
<dbReference type="GO" id="GO:0098552">
    <property type="term" value="C:side of membrane"/>
    <property type="evidence" value="ECO:0007669"/>
    <property type="project" value="UniProtKB-KW"/>
</dbReference>
<dbReference type="Pfam" id="PF01522">
    <property type="entry name" value="Polysacc_deac_1"/>
    <property type="match status" value="1"/>
</dbReference>
<evidence type="ECO:0000256" key="3">
    <source>
        <dbReference type="ARBA" id="ARBA00022622"/>
    </source>
</evidence>
<dbReference type="AlphaFoldDB" id="A0A1Y2APM6"/>
<evidence type="ECO:0000313" key="9">
    <source>
        <dbReference type="EMBL" id="ORY24446.1"/>
    </source>
</evidence>
<dbReference type="PROSITE" id="PS51677">
    <property type="entry name" value="NODB"/>
    <property type="match status" value="1"/>
</dbReference>
<dbReference type="GO" id="GO:0071555">
    <property type="term" value="P:cell wall organization"/>
    <property type="evidence" value="ECO:0007669"/>
    <property type="project" value="UniProtKB-KW"/>
</dbReference>
<keyword evidence="7" id="KW-0961">Cell wall biogenesis/degradation</keyword>
<dbReference type="PANTHER" id="PTHR43123:SF1">
    <property type="entry name" value="POLYSACCHARIDE DEACETYLASE-RELATED"/>
    <property type="match status" value="1"/>
</dbReference>
<protein>
    <recommendedName>
        <fullName evidence="8">NodB homology domain-containing protein</fullName>
    </recommendedName>
</protein>